<evidence type="ECO:0000313" key="3">
    <source>
        <dbReference type="Proteomes" id="UP001295740"/>
    </source>
</evidence>
<dbReference type="Gene3D" id="3.40.50.1820">
    <property type="entry name" value="alpha/beta hydrolase"/>
    <property type="match status" value="1"/>
</dbReference>
<dbReference type="PANTHER" id="PTHR37017">
    <property type="entry name" value="AB HYDROLASE-1 DOMAIN-CONTAINING PROTEIN-RELATED"/>
    <property type="match status" value="1"/>
</dbReference>
<evidence type="ECO:0000313" key="2">
    <source>
        <dbReference type="EMBL" id="CAJ2510476.1"/>
    </source>
</evidence>
<protein>
    <submittedName>
        <fullName evidence="2">Uu.00g132850.m01.CDS01</fullName>
    </submittedName>
</protein>
<dbReference type="InterPro" id="IPR029058">
    <property type="entry name" value="AB_hydrolase_fold"/>
</dbReference>
<evidence type="ECO:0000259" key="1">
    <source>
        <dbReference type="Pfam" id="PF12697"/>
    </source>
</evidence>
<feature type="domain" description="AB hydrolase-1" evidence="1">
    <location>
        <begin position="8"/>
        <end position="231"/>
    </location>
</feature>
<sequence length="244" mass="26262">MAASNPVIIIIHGGWHLPQHYAKLSNGLEGAGFEVHMPQLPSMNGAMPPTADLASDTEFIKAYVEKLLDAGKTVIAITHSYGGQGLKGAVAHLIYMTAFALPEGMSMIDQVVHMGHKELIPLAFDYRENGTVADRDPRGRLVGAWHDDAEADAYVAALGIWGAKPMQQPVERCAWREIPVTYIETSQDGEVPLVYQEDMVARMRAEGVEVKTATLETGHCPNFTMPGEVVKVVEGVASAISGAA</sequence>
<dbReference type="EMBL" id="CAUWAG010000016">
    <property type="protein sequence ID" value="CAJ2510476.1"/>
    <property type="molecule type" value="Genomic_DNA"/>
</dbReference>
<keyword evidence="3" id="KW-1185">Reference proteome</keyword>
<gene>
    <name evidence="2" type="ORF">KHLLAP_LOCUS10944</name>
</gene>
<dbReference type="Proteomes" id="UP001295740">
    <property type="component" value="Unassembled WGS sequence"/>
</dbReference>
<organism evidence="2 3">
    <name type="scientific">Anthostomella pinea</name>
    <dbReference type="NCBI Taxonomy" id="933095"/>
    <lineage>
        <taxon>Eukaryota</taxon>
        <taxon>Fungi</taxon>
        <taxon>Dikarya</taxon>
        <taxon>Ascomycota</taxon>
        <taxon>Pezizomycotina</taxon>
        <taxon>Sordariomycetes</taxon>
        <taxon>Xylariomycetidae</taxon>
        <taxon>Xylariales</taxon>
        <taxon>Xylariaceae</taxon>
        <taxon>Anthostomella</taxon>
    </lineage>
</organism>
<dbReference type="InterPro" id="IPR000073">
    <property type="entry name" value="AB_hydrolase_1"/>
</dbReference>
<proteinExistence type="predicted"/>
<dbReference type="PANTHER" id="PTHR37017:SF10">
    <property type="entry name" value="AB HYDROLASE-1 DOMAIN-CONTAINING PROTEIN"/>
    <property type="match status" value="1"/>
</dbReference>
<dbReference type="SUPFAM" id="SSF53474">
    <property type="entry name" value="alpha/beta-Hydrolases"/>
    <property type="match status" value="1"/>
</dbReference>
<name>A0AAI8YMW2_9PEZI</name>
<reference evidence="2" key="1">
    <citation type="submission" date="2023-10" db="EMBL/GenBank/DDBJ databases">
        <authorList>
            <person name="Hackl T."/>
        </authorList>
    </citation>
    <scope>NUCLEOTIDE SEQUENCE</scope>
</reference>
<dbReference type="AlphaFoldDB" id="A0AAI8YMW2"/>
<dbReference type="Pfam" id="PF12697">
    <property type="entry name" value="Abhydrolase_6"/>
    <property type="match status" value="1"/>
</dbReference>
<dbReference type="InterPro" id="IPR052897">
    <property type="entry name" value="Sec-Metab_Biosynth_Hydrolase"/>
</dbReference>
<accession>A0AAI8YMW2</accession>
<comment type="caution">
    <text evidence="2">The sequence shown here is derived from an EMBL/GenBank/DDBJ whole genome shotgun (WGS) entry which is preliminary data.</text>
</comment>